<evidence type="ECO:0000256" key="1">
    <source>
        <dbReference type="SAM" id="MobiDB-lite"/>
    </source>
</evidence>
<accession>A0A839PW02</accession>
<feature type="region of interest" description="Disordered" evidence="1">
    <location>
        <begin position="54"/>
        <end position="73"/>
    </location>
</feature>
<proteinExistence type="predicted"/>
<sequence>MDTHSPVGAGSLSSAPVSRRLVLGSAAAAVVTSAISLSSPGAALASTLTAAGAERRSPRIPLPDGIRPEGITSGPGTRFYVGSLADGRIVTGDVRAGGTTVLLPGATGRNLRGLYWDRRTNLVWAVGNVGEVGHVWAVDGDTGAVAGDTVIDGAVFLNDLVVTRDAVYVTDSNVDRLAVIRLTRRGTPSGAPVRFLRLRGAWPAGDGSEINANGIRELPGGDLVLNNSRVGGLWQVDPSTGRTREIPVAGGPGIVAGDGLEIRGTTLYVVRGSDDASVAVVRLQPTASGWTARWLRALRSDDLSVPSTATLVGSNLFAVNARFGVPSPDTAPYWVTRLKAV</sequence>
<dbReference type="RefSeq" id="WP_184510626.1">
    <property type="nucleotide sequence ID" value="NZ_JACHVT010000005.1"/>
</dbReference>
<evidence type="ECO:0000313" key="2">
    <source>
        <dbReference type="EMBL" id="MBB2987479.1"/>
    </source>
</evidence>
<dbReference type="EMBL" id="JACHVT010000005">
    <property type="protein sequence ID" value="MBB2987479.1"/>
    <property type="molecule type" value="Genomic_DNA"/>
</dbReference>
<reference evidence="2 3" key="1">
    <citation type="submission" date="2020-08" db="EMBL/GenBank/DDBJ databases">
        <title>Genomic Encyclopedia of Type Strains, Phase IV (KMG-V): Genome sequencing to study the core and pangenomes of soil and plant-associated prokaryotes.</title>
        <authorList>
            <person name="Whitman W."/>
        </authorList>
    </citation>
    <scope>NUCLEOTIDE SEQUENCE [LARGE SCALE GENOMIC DNA]</scope>
    <source>
        <strain evidence="2 3">B3ACCR2</strain>
    </source>
</reference>
<evidence type="ECO:0000313" key="3">
    <source>
        <dbReference type="Proteomes" id="UP000590811"/>
    </source>
</evidence>
<protein>
    <recommendedName>
        <fullName evidence="4">Sugar lactone lactonase YvrE</fullName>
    </recommendedName>
</protein>
<dbReference type="Proteomes" id="UP000590811">
    <property type="component" value="Unassembled WGS sequence"/>
</dbReference>
<organism evidence="2 3">
    <name type="scientific">Terracoccus luteus</name>
    <dbReference type="NCBI Taxonomy" id="53356"/>
    <lineage>
        <taxon>Bacteria</taxon>
        <taxon>Bacillati</taxon>
        <taxon>Actinomycetota</taxon>
        <taxon>Actinomycetes</taxon>
        <taxon>Micrococcales</taxon>
        <taxon>Intrasporangiaceae</taxon>
        <taxon>Terracoccus</taxon>
    </lineage>
</organism>
<comment type="caution">
    <text evidence="2">The sequence shown here is derived from an EMBL/GenBank/DDBJ whole genome shotgun (WGS) entry which is preliminary data.</text>
</comment>
<dbReference type="InterPro" id="IPR006311">
    <property type="entry name" value="TAT_signal"/>
</dbReference>
<gene>
    <name evidence="2" type="ORF">FHW14_002662</name>
</gene>
<dbReference type="AlphaFoldDB" id="A0A839PW02"/>
<evidence type="ECO:0008006" key="4">
    <source>
        <dbReference type="Google" id="ProtNLM"/>
    </source>
</evidence>
<dbReference type="PROSITE" id="PS51318">
    <property type="entry name" value="TAT"/>
    <property type="match status" value="1"/>
</dbReference>
<dbReference type="SUPFAM" id="SSF63829">
    <property type="entry name" value="Calcium-dependent phosphotriesterase"/>
    <property type="match status" value="1"/>
</dbReference>
<name>A0A839PW02_9MICO</name>